<dbReference type="InterPro" id="IPR023181">
    <property type="entry name" value="Homospermid_syn-like_C"/>
</dbReference>
<reference evidence="1 3" key="1">
    <citation type="journal article" date="2015" name="Genome Announc.">
        <title>Complete genome sequences for 35 biothreat assay-relevant bacillus species.</title>
        <authorList>
            <person name="Johnson S.L."/>
            <person name="Daligault H.E."/>
            <person name="Davenport K.W."/>
            <person name="Jaissle J."/>
            <person name="Frey K.G."/>
            <person name="Ladner J.T."/>
            <person name="Broomall S.M."/>
            <person name="Bishop-Lilly K.A."/>
            <person name="Bruce D.C."/>
            <person name="Gibbons H.S."/>
            <person name="Coyne S.R."/>
            <person name="Lo C.C."/>
            <person name="Meincke L."/>
            <person name="Munk A.C."/>
            <person name="Koroleva G.I."/>
            <person name="Rosenzweig C.N."/>
            <person name="Palacios G.F."/>
            <person name="Redden C.L."/>
            <person name="Minogue T.D."/>
            <person name="Chain P.S."/>
        </authorList>
    </citation>
    <scope>NUCLEOTIDE SEQUENCE [LARGE SCALE GENOMIC DNA]</scope>
    <source>
        <strain evidence="1 3">HD1011</strain>
    </source>
</reference>
<dbReference type="Gene3D" id="3.30.360.30">
    <property type="entry name" value="homospermidine synthase like"/>
    <property type="match status" value="1"/>
</dbReference>
<name>A0A0B5NJN6_BACTU</name>
<dbReference type="EMBL" id="CP009335">
    <property type="protein sequence ID" value="AJG76600.1"/>
    <property type="molecule type" value="Genomic_DNA"/>
</dbReference>
<dbReference type="AlphaFoldDB" id="A0A0B5NJN6"/>
<dbReference type="EMBL" id="CP053980">
    <property type="protein sequence ID" value="QKH25367.1"/>
    <property type="molecule type" value="Genomic_DNA"/>
</dbReference>
<dbReference type="RefSeq" id="WP_000434747.1">
    <property type="nucleotide sequence ID" value="NZ_CP009335.1"/>
</dbReference>
<dbReference type="Proteomes" id="UP000031876">
    <property type="component" value="Chromosome"/>
</dbReference>
<dbReference type="KEGG" id="btw:BF38_1642"/>
<gene>
    <name evidence="1" type="ORF">BF38_1642</name>
    <name evidence="2" type="ORF">FOC89_15895</name>
</gene>
<dbReference type="Proteomes" id="UP000501107">
    <property type="component" value="Chromosome"/>
</dbReference>
<evidence type="ECO:0000313" key="1">
    <source>
        <dbReference type="EMBL" id="AJG76600.1"/>
    </source>
</evidence>
<dbReference type="Gene3D" id="3.40.50.720">
    <property type="entry name" value="NAD(P)-binding Rossmann-like Domain"/>
    <property type="match status" value="1"/>
</dbReference>
<evidence type="ECO:0000313" key="4">
    <source>
        <dbReference type="Proteomes" id="UP000501107"/>
    </source>
</evidence>
<evidence type="ECO:0000313" key="2">
    <source>
        <dbReference type="EMBL" id="QKH25367.1"/>
    </source>
</evidence>
<organism evidence="2 4">
    <name type="scientific">Bacillus thuringiensis</name>
    <dbReference type="NCBI Taxonomy" id="1428"/>
    <lineage>
        <taxon>Bacteria</taxon>
        <taxon>Bacillati</taxon>
        <taxon>Bacillota</taxon>
        <taxon>Bacilli</taxon>
        <taxon>Bacillales</taxon>
        <taxon>Bacillaceae</taxon>
        <taxon>Bacillus</taxon>
        <taxon>Bacillus cereus group</taxon>
    </lineage>
</organism>
<accession>A0A0B5NJN6</accession>
<evidence type="ECO:0000313" key="3">
    <source>
        <dbReference type="Proteomes" id="UP000031876"/>
    </source>
</evidence>
<reference evidence="2 4" key="2">
    <citation type="submission" date="2020-05" db="EMBL/GenBank/DDBJ databases">
        <title>FDA dAtabase for Regulatory Grade micrObial Sequences (FDA-ARGOS): Supporting development and validation of Infectious Disease Dx tests.</title>
        <authorList>
            <person name="Nelson B."/>
            <person name="Plummer A."/>
            <person name="Tallon L."/>
            <person name="Sadzewicz L."/>
            <person name="Zhao X."/>
            <person name="Vavikolanu K."/>
            <person name="Mehta A."/>
            <person name="Aluvathingal J."/>
            <person name="Nadendla S."/>
            <person name="Myers T."/>
            <person name="Yan Y."/>
            <person name="Sichtig H."/>
        </authorList>
    </citation>
    <scope>NUCLEOTIDE SEQUENCE [LARGE SCALE GENOMIC DNA]</scope>
    <source>
        <strain evidence="2 4">FDAARGOS_795</strain>
    </source>
</reference>
<proteinExistence type="predicted"/>
<protein>
    <submittedName>
        <fullName evidence="2">S-adenosylmethionine decarboxylase related protein</fullName>
    </submittedName>
    <submittedName>
        <fullName evidence="1">Saccharopine dehydrogenase family protein</fullName>
    </submittedName>
</protein>
<sequence length="421" mass="48745">MEQFPNSLSITLLGSAGGAAKAVLAILNQAIVNEKDPIYEVIKSVTFHLVDIKQKDRTYYDELFPNLKDQLFLSEIDLQDVVTFKKHLKESSTSVVIDVSGADTIRVLSCCNELGICYINSALENEAVDQDDSLIGFQLTERYTRFEKEKEKFTNTKAIIGSGMNPGVVQWMVVELMKERPNEKPRACYIVEHDTSFLNDTALIKPHTLYASWAVERFLDEAIWSYPMYMSHHRPLYFYEDVYASEYKVKLGEKEFYGCLMPHEEVLILGKNFNMEVGFLYRINEYTTNIIRQNLNKVEDLWNWNRKVFNPAEEEIAGEDLVGVLLVYENSETYMYNVMNSSQVFHKYKTNATYFQVGCGIYAGLCSLLFDEFKQGAYYVEELLLNTESKYGEYLNLYMKDFVVGENDFTDGLLHDRVRWI</sequence>